<feature type="compositionally biased region" description="Polar residues" evidence="5">
    <location>
        <begin position="356"/>
        <end position="375"/>
    </location>
</feature>
<feature type="compositionally biased region" description="Polar residues" evidence="5">
    <location>
        <begin position="279"/>
        <end position="292"/>
    </location>
</feature>
<feature type="compositionally biased region" description="Polar residues" evidence="5">
    <location>
        <begin position="553"/>
        <end position="576"/>
    </location>
</feature>
<keyword evidence="2" id="KW-1015">Disulfide bond</keyword>
<dbReference type="Pfam" id="PF13927">
    <property type="entry name" value="Ig_3"/>
    <property type="match status" value="1"/>
</dbReference>
<dbReference type="PANTHER" id="PTHR44337:SF22">
    <property type="entry name" value="HEPACAM FAMILY MEMBER 2-LIKE"/>
    <property type="match status" value="1"/>
</dbReference>
<feature type="compositionally biased region" description="Low complexity" evidence="5">
    <location>
        <begin position="719"/>
        <end position="730"/>
    </location>
</feature>
<feature type="compositionally biased region" description="Low complexity" evidence="5">
    <location>
        <begin position="844"/>
        <end position="856"/>
    </location>
</feature>
<dbReference type="Gene3D" id="2.60.40.10">
    <property type="entry name" value="Immunoglobulins"/>
    <property type="match status" value="2"/>
</dbReference>
<feature type="domain" description="Ig-like" evidence="7">
    <location>
        <begin position="1"/>
        <end position="78"/>
    </location>
</feature>
<evidence type="ECO:0000256" key="2">
    <source>
        <dbReference type="ARBA" id="ARBA00023157"/>
    </source>
</evidence>
<comment type="caution">
    <text evidence="8">The sequence shown here is derived from an EMBL/GenBank/DDBJ whole genome shotgun (WGS) entry which is preliminary data.</text>
</comment>
<keyword evidence="3" id="KW-0325">Glycoprotein</keyword>
<proteinExistence type="predicted"/>
<feature type="compositionally biased region" description="Polar residues" evidence="5">
    <location>
        <begin position="733"/>
        <end position="745"/>
    </location>
</feature>
<dbReference type="PROSITE" id="PS50835">
    <property type="entry name" value="IG_LIKE"/>
    <property type="match status" value="2"/>
</dbReference>
<evidence type="ECO:0000256" key="5">
    <source>
        <dbReference type="SAM" id="MobiDB-lite"/>
    </source>
</evidence>
<evidence type="ECO:0000256" key="3">
    <source>
        <dbReference type="ARBA" id="ARBA00023180"/>
    </source>
</evidence>
<evidence type="ECO:0000313" key="9">
    <source>
        <dbReference type="Proteomes" id="UP001591681"/>
    </source>
</evidence>
<dbReference type="Proteomes" id="UP001591681">
    <property type="component" value="Unassembled WGS sequence"/>
</dbReference>
<keyword evidence="1" id="KW-0732">Signal</keyword>
<evidence type="ECO:0000256" key="4">
    <source>
        <dbReference type="ARBA" id="ARBA00023319"/>
    </source>
</evidence>
<feature type="compositionally biased region" description="Low complexity" evidence="5">
    <location>
        <begin position="542"/>
        <end position="552"/>
    </location>
</feature>
<feature type="compositionally biased region" description="Polar residues" evidence="5">
    <location>
        <begin position="400"/>
        <end position="427"/>
    </location>
</feature>
<dbReference type="SUPFAM" id="SSF48726">
    <property type="entry name" value="Immunoglobulin"/>
    <property type="match status" value="2"/>
</dbReference>
<feature type="compositionally biased region" description="Polar residues" evidence="5">
    <location>
        <begin position="479"/>
        <end position="495"/>
    </location>
</feature>
<sequence>MPSVPVEGRNLTMRCTWTAGTQTRVAWGRGDTALSSGDRITISGGTLTINPARRDDTGDYSCTVSNPVSVQTTRVSVTVYYGPDTPTVTKESAECVGGGDAVVGQALQITCASQSLPPATFSWQHDGQAVSSSQSTTGVLSVQVSSADQSGRYVCTAQNSITGGSTKQETQVSVVGTCLSGGAVAGIVIACFLVILIIIVIIVVLLRQRNMDRRLRDAISLQKTSQERVNLPAPANIQTGPMPDPPLHNSIMRQSVYHQPNVTAQTANGHTRTGHHSGLNHSNAHNTIQPNGHLSHGTPQLPGHALPNGNAQGHANGYSGHQSFGQHNPTIAPQTGQSQPGALQPTVHVNLHTMPRSGQPNDHTLPQTVNVNLNTYPPPSPGRQEVSALSALSTLPQNNINTLARPSHNSHQDSLIPTGYSYTNPAFQTDVLETRHPPQPSPTAQRFPRGDPRRHSDFDQAHQSRPTDVTHTGHRRASRQPSENPRPSHPDQGQTGRRARDSAYPSDARDSRDPVDPDIRQHQRPWDTLRGTPAYPNHQAHSSSTSDSSTDSQPSDRQPRHSQATSPRGQPPQTSRPAGRDAGDRNQERDTRRGSERREDHSPAFMDPNASRQRAQQQQQQQQVQSSSQEHVSRQHHLPSYAHAVSLSRSTPDRANQSQRAPETTRSTALPLLRTTVPQSHPQDHHHHHHPSTHVPQVGQADQAQHTRSQVPAQSGPDQGQTAAQRTGAQVPRPSQNPSPLTQAALQHHTHNPSPNRNQQTQAALQHPVQQARQQQQQQQQPQVQQPQVQQARPPSATQKSNGAGQRAPTPPPVLQWSQFQTLPKERVQQHQQQHQQPRHPQQHQHQQQPRRPPQQLTRAAAVPPPGMMLVPNRHPVPQPLWLKPSGATHRPPRHMPADPHRNPAHTHLHANLHRHAIAHRPPPAHMRQVSECAT</sequence>
<feature type="compositionally biased region" description="Polar residues" evidence="5">
    <location>
        <begin position="752"/>
        <end position="764"/>
    </location>
</feature>
<organism evidence="8 9">
    <name type="scientific">Coilia grayii</name>
    <name type="common">Gray's grenadier anchovy</name>
    <dbReference type="NCBI Taxonomy" id="363190"/>
    <lineage>
        <taxon>Eukaryota</taxon>
        <taxon>Metazoa</taxon>
        <taxon>Chordata</taxon>
        <taxon>Craniata</taxon>
        <taxon>Vertebrata</taxon>
        <taxon>Euteleostomi</taxon>
        <taxon>Actinopterygii</taxon>
        <taxon>Neopterygii</taxon>
        <taxon>Teleostei</taxon>
        <taxon>Clupei</taxon>
        <taxon>Clupeiformes</taxon>
        <taxon>Clupeoidei</taxon>
        <taxon>Engraulidae</taxon>
        <taxon>Coilinae</taxon>
        <taxon>Coilia</taxon>
    </lineage>
</organism>
<dbReference type="PANTHER" id="PTHR44337">
    <property type="entry name" value="CARCINOEMBRYONIC ANTIGEN-RELATED CELL ADHESION MOLECULE 8"/>
    <property type="match status" value="1"/>
</dbReference>
<feature type="compositionally biased region" description="Basic and acidic residues" evidence="5">
    <location>
        <begin position="578"/>
        <end position="602"/>
    </location>
</feature>
<dbReference type="InterPro" id="IPR003599">
    <property type="entry name" value="Ig_sub"/>
</dbReference>
<keyword evidence="6" id="KW-0812">Transmembrane</keyword>
<reference evidence="8 9" key="1">
    <citation type="submission" date="2024-09" db="EMBL/GenBank/DDBJ databases">
        <title>A chromosome-level genome assembly of Gray's grenadier anchovy, Coilia grayii.</title>
        <authorList>
            <person name="Fu Z."/>
        </authorList>
    </citation>
    <scope>NUCLEOTIDE SEQUENCE [LARGE SCALE GENOMIC DNA]</scope>
    <source>
        <strain evidence="8">G4</strain>
        <tissue evidence="8">Muscle</tissue>
    </source>
</reference>
<dbReference type="SMART" id="SM00409">
    <property type="entry name" value="IG"/>
    <property type="match status" value="2"/>
</dbReference>
<feature type="compositionally biased region" description="Low complexity" evidence="5">
    <location>
        <begin position="610"/>
        <end position="630"/>
    </location>
</feature>
<dbReference type="InterPro" id="IPR003598">
    <property type="entry name" value="Ig_sub2"/>
</dbReference>
<dbReference type="InterPro" id="IPR052598">
    <property type="entry name" value="IgSF_CEA-related"/>
</dbReference>
<feature type="region of interest" description="Disordered" evidence="5">
    <location>
        <begin position="400"/>
        <end position="859"/>
    </location>
</feature>
<feature type="compositionally biased region" description="Basic and acidic residues" evidence="5">
    <location>
        <begin position="507"/>
        <end position="527"/>
    </location>
</feature>
<evidence type="ECO:0000256" key="6">
    <source>
        <dbReference type="SAM" id="Phobius"/>
    </source>
</evidence>
<dbReference type="Pfam" id="PF07679">
    <property type="entry name" value="I-set"/>
    <property type="match status" value="1"/>
</dbReference>
<feature type="region of interest" description="Disordered" evidence="5">
    <location>
        <begin position="266"/>
        <end position="385"/>
    </location>
</feature>
<dbReference type="InterPro" id="IPR013783">
    <property type="entry name" value="Ig-like_fold"/>
</dbReference>
<evidence type="ECO:0000313" key="8">
    <source>
        <dbReference type="EMBL" id="KAL2084055.1"/>
    </source>
</evidence>
<keyword evidence="4" id="KW-0393">Immunoglobulin domain</keyword>
<dbReference type="CDD" id="cd00096">
    <property type="entry name" value="Ig"/>
    <property type="match status" value="1"/>
</dbReference>
<feature type="compositionally biased region" description="Basic and acidic residues" evidence="5">
    <location>
        <begin position="448"/>
        <end position="462"/>
    </location>
</feature>
<dbReference type="InterPro" id="IPR013098">
    <property type="entry name" value="Ig_I-set"/>
</dbReference>
<feature type="compositionally biased region" description="Polar residues" evidence="5">
    <location>
        <begin position="700"/>
        <end position="718"/>
    </location>
</feature>
<dbReference type="InterPro" id="IPR036179">
    <property type="entry name" value="Ig-like_dom_sf"/>
</dbReference>
<evidence type="ECO:0000259" key="7">
    <source>
        <dbReference type="PROSITE" id="PS50835"/>
    </source>
</evidence>
<feature type="compositionally biased region" description="Polar residues" evidence="5">
    <location>
        <begin position="309"/>
        <end position="341"/>
    </location>
</feature>
<evidence type="ECO:0000256" key="1">
    <source>
        <dbReference type="ARBA" id="ARBA00022729"/>
    </source>
</evidence>
<protein>
    <recommendedName>
        <fullName evidence="7">Ig-like domain-containing protein</fullName>
    </recommendedName>
</protein>
<dbReference type="InterPro" id="IPR007110">
    <property type="entry name" value="Ig-like_dom"/>
</dbReference>
<accession>A0ABD1JBV0</accession>
<dbReference type="AlphaFoldDB" id="A0ABD1JBV0"/>
<dbReference type="SMART" id="SM00408">
    <property type="entry name" value="IGc2"/>
    <property type="match status" value="2"/>
</dbReference>
<name>A0ABD1JBV0_9TELE</name>
<feature type="compositionally biased region" description="Low complexity" evidence="5">
    <location>
        <begin position="768"/>
        <end position="795"/>
    </location>
</feature>
<keyword evidence="6" id="KW-1133">Transmembrane helix</keyword>
<keyword evidence="6" id="KW-0472">Membrane</keyword>
<dbReference type="EMBL" id="JBHFQA010000017">
    <property type="protein sequence ID" value="KAL2084055.1"/>
    <property type="molecule type" value="Genomic_DNA"/>
</dbReference>
<feature type="compositionally biased region" description="Polar residues" evidence="5">
    <location>
        <begin position="647"/>
        <end position="668"/>
    </location>
</feature>
<gene>
    <name evidence="8" type="ORF">ACEWY4_019573</name>
</gene>
<keyword evidence="9" id="KW-1185">Reference proteome</keyword>
<feature type="transmembrane region" description="Helical" evidence="6">
    <location>
        <begin position="183"/>
        <end position="206"/>
    </location>
</feature>
<feature type="domain" description="Ig-like" evidence="7">
    <location>
        <begin position="86"/>
        <end position="173"/>
    </location>
</feature>